<evidence type="ECO:0000256" key="1">
    <source>
        <dbReference type="ARBA" id="ARBA00022679"/>
    </source>
</evidence>
<accession>A0ABV8KUM5</accession>
<dbReference type="Gene3D" id="3.40.630.30">
    <property type="match status" value="1"/>
</dbReference>
<comment type="caution">
    <text evidence="4">The sequence shown here is derived from an EMBL/GenBank/DDBJ whole genome shotgun (WGS) entry which is preliminary data.</text>
</comment>
<dbReference type="RefSeq" id="WP_377551071.1">
    <property type="nucleotide sequence ID" value="NZ_JBHSBN010000026.1"/>
</dbReference>
<organism evidence="4 5">
    <name type="scientific">Micromonospora zhanjiangensis</name>
    <dbReference type="NCBI Taxonomy" id="1522057"/>
    <lineage>
        <taxon>Bacteria</taxon>
        <taxon>Bacillati</taxon>
        <taxon>Actinomycetota</taxon>
        <taxon>Actinomycetes</taxon>
        <taxon>Micromonosporales</taxon>
        <taxon>Micromonosporaceae</taxon>
        <taxon>Micromonospora</taxon>
    </lineage>
</organism>
<reference evidence="5" key="1">
    <citation type="journal article" date="2019" name="Int. J. Syst. Evol. Microbiol.">
        <title>The Global Catalogue of Microorganisms (GCM) 10K type strain sequencing project: providing services to taxonomists for standard genome sequencing and annotation.</title>
        <authorList>
            <consortium name="The Broad Institute Genomics Platform"/>
            <consortium name="The Broad Institute Genome Sequencing Center for Infectious Disease"/>
            <person name="Wu L."/>
            <person name="Ma J."/>
        </authorList>
    </citation>
    <scope>NUCLEOTIDE SEQUENCE [LARGE SCALE GENOMIC DNA]</scope>
    <source>
        <strain evidence="5">2902at01</strain>
    </source>
</reference>
<dbReference type="Pfam" id="PF00583">
    <property type="entry name" value="Acetyltransf_1"/>
    <property type="match status" value="1"/>
</dbReference>
<evidence type="ECO:0000256" key="2">
    <source>
        <dbReference type="ARBA" id="ARBA00023315"/>
    </source>
</evidence>
<dbReference type="Proteomes" id="UP001595868">
    <property type="component" value="Unassembled WGS sequence"/>
</dbReference>
<evidence type="ECO:0000259" key="3">
    <source>
        <dbReference type="PROSITE" id="PS51186"/>
    </source>
</evidence>
<proteinExistence type="predicted"/>
<dbReference type="InterPro" id="IPR050832">
    <property type="entry name" value="Bact_Acetyltransf"/>
</dbReference>
<gene>
    <name evidence="4" type="ORF">ACFOX0_26985</name>
</gene>
<dbReference type="PANTHER" id="PTHR43877">
    <property type="entry name" value="AMINOALKYLPHOSPHONATE N-ACETYLTRANSFERASE-RELATED-RELATED"/>
    <property type="match status" value="1"/>
</dbReference>
<dbReference type="CDD" id="cd04301">
    <property type="entry name" value="NAT_SF"/>
    <property type="match status" value="1"/>
</dbReference>
<keyword evidence="1 4" id="KW-0808">Transferase</keyword>
<keyword evidence="5" id="KW-1185">Reference proteome</keyword>
<dbReference type="InterPro" id="IPR000182">
    <property type="entry name" value="GNAT_dom"/>
</dbReference>
<dbReference type="PROSITE" id="PS51186">
    <property type="entry name" value="GNAT"/>
    <property type="match status" value="1"/>
</dbReference>
<sequence>MNSPAITLRAMRPDEYEDYARRRDQEYVQSLTEMMSTEAAEEKARQDRARFLPQGLATEHQHLLVAENASGEVVGHAWVGLAEPPTGPADTAWLHDIEVARAHRRSGYGRAILAAVEAVAREEGASRLGLNVFGDNAPAISLYRASGYEVMAQQLAKRL</sequence>
<dbReference type="InterPro" id="IPR016181">
    <property type="entry name" value="Acyl_CoA_acyltransferase"/>
</dbReference>
<dbReference type="EMBL" id="JBHSBN010000026">
    <property type="protein sequence ID" value="MFC4109565.1"/>
    <property type="molecule type" value="Genomic_DNA"/>
</dbReference>
<name>A0ABV8KUM5_9ACTN</name>
<feature type="domain" description="N-acetyltransferase" evidence="3">
    <location>
        <begin position="6"/>
        <end position="159"/>
    </location>
</feature>
<dbReference type="SUPFAM" id="SSF55729">
    <property type="entry name" value="Acyl-CoA N-acyltransferases (Nat)"/>
    <property type="match status" value="1"/>
</dbReference>
<dbReference type="GO" id="GO:0016746">
    <property type="term" value="F:acyltransferase activity"/>
    <property type="evidence" value="ECO:0007669"/>
    <property type="project" value="UniProtKB-KW"/>
</dbReference>
<protein>
    <submittedName>
        <fullName evidence="4">GNAT family N-acetyltransferase</fullName>
        <ecNumber evidence="4">2.3.-.-</ecNumber>
    </submittedName>
</protein>
<dbReference type="EC" id="2.3.-.-" evidence="4"/>
<keyword evidence="2 4" id="KW-0012">Acyltransferase</keyword>
<evidence type="ECO:0000313" key="4">
    <source>
        <dbReference type="EMBL" id="MFC4109565.1"/>
    </source>
</evidence>
<evidence type="ECO:0000313" key="5">
    <source>
        <dbReference type="Proteomes" id="UP001595868"/>
    </source>
</evidence>